<dbReference type="Proteomes" id="UP000316621">
    <property type="component" value="Chromosome 8"/>
</dbReference>
<organism evidence="1 2">
    <name type="scientific">Papaver somniferum</name>
    <name type="common">Opium poppy</name>
    <dbReference type="NCBI Taxonomy" id="3469"/>
    <lineage>
        <taxon>Eukaryota</taxon>
        <taxon>Viridiplantae</taxon>
        <taxon>Streptophyta</taxon>
        <taxon>Embryophyta</taxon>
        <taxon>Tracheophyta</taxon>
        <taxon>Spermatophyta</taxon>
        <taxon>Magnoliopsida</taxon>
        <taxon>Ranunculales</taxon>
        <taxon>Papaveraceae</taxon>
        <taxon>Papaveroideae</taxon>
        <taxon>Papaver</taxon>
    </lineage>
</organism>
<dbReference type="PANTHER" id="PTHR33601:SF22">
    <property type="entry name" value="PROTEIN LITTLE ZIPPER 1"/>
    <property type="match status" value="1"/>
</dbReference>
<sequence>MCLNASQWNLGTTTTAATHPRQILYIAKKPRVRIQRLKQNRMRRTLSARRRRFETREMRIDEGREIELKNLKLYLENKSIIEENRKLKEKALLLHQENRVLMSQLHKISNTTNTLSVN</sequence>
<reference evidence="1 2" key="1">
    <citation type="journal article" date="2018" name="Science">
        <title>The opium poppy genome and morphinan production.</title>
        <authorList>
            <person name="Guo L."/>
            <person name="Winzer T."/>
            <person name="Yang X."/>
            <person name="Li Y."/>
            <person name="Ning Z."/>
            <person name="He Z."/>
            <person name="Teodor R."/>
            <person name="Lu Y."/>
            <person name="Bowser T.A."/>
            <person name="Graham I.A."/>
            <person name="Ye K."/>
        </authorList>
    </citation>
    <scope>NUCLEOTIDE SEQUENCE [LARGE SCALE GENOMIC DNA]</scope>
    <source>
        <strain evidence="2">cv. HN1</strain>
        <tissue evidence="1">Leaves</tissue>
    </source>
</reference>
<dbReference type="InterPro" id="IPR039312">
    <property type="entry name" value="ZPR"/>
</dbReference>
<dbReference type="OMA" id="CFKATET"/>
<dbReference type="OrthoDB" id="1918054at2759"/>
<dbReference type="AlphaFoldDB" id="A0A4Y7KJY1"/>
<evidence type="ECO:0000313" key="1">
    <source>
        <dbReference type="EMBL" id="RZC73176.1"/>
    </source>
</evidence>
<dbReference type="STRING" id="3469.A0A4Y7KJY1"/>
<gene>
    <name evidence="1" type="ORF">C5167_048654</name>
</gene>
<accession>A0A4Y7KJY1</accession>
<evidence type="ECO:0000313" key="2">
    <source>
        <dbReference type="Proteomes" id="UP000316621"/>
    </source>
</evidence>
<dbReference type="Gramene" id="RZC73176">
    <property type="protein sequence ID" value="RZC73176"/>
    <property type="gene ID" value="C5167_048654"/>
</dbReference>
<name>A0A4Y7KJY1_PAPSO</name>
<dbReference type="PANTHER" id="PTHR33601">
    <property type="entry name" value="PROTEIN LITTLE ZIPPER 4"/>
    <property type="match status" value="1"/>
</dbReference>
<protein>
    <submittedName>
        <fullName evidence="1">Uncharacterized protein</fullName>
    </submittedName>
</protein>
<dbReference type="EMBL" id="CM010722">
    <property type="protein sequence ID" value="RZC73176.1"/>
    <property type="molecule type" value="Genomic_DNA"/>
</dbReference>
<keyword evidence="2" id="KW-1185">Reference proteome</keyword>
<proteinExistence type="predicted"/>